<name>A0A517MTJ1_9BACT</name>
<dbReference type="AlphaFoldDB" id="A0A517MTJ1"/>
<organism evidence="2 3">
    <name type="scientific">Adhaeretor mobilis</name>
    <dbReference type="NCBI Taxonomy" id="1930276"/>
    <lineage>
        <taxon>Bacteria</taxon>
        <taxon>Pseudomonadati</taxon>
        <taxon>Planctomycetota</taxon>
        <taxon>Planctomycetia</taxon>
        <taxon>Pirellulales</taxon>
        <taxon>Lacipirellulaceae</taxon>
        <taxon>Adhaeretor</taxon>
    </lineage>
</organism>
<keyword evidence="1" id="KW-0732">Signal</keyword>
<gene>
    <name evidence="2" type="ORF">HG15A2_14450</name>
</gene>
<evidence type="ECO:0000256" key="1">
    <source>
        <dbReference type="SAM" id="SignalP"/>
    </source>
</evidence>
<reference evidence="2 3" key="1">
    <citation type="submission" date="2019-02" db="EMBL/GenBank/DDBJ databases">
        <title>Deep-cultivation of Planctomycetes and their phenomic and genomic characterization uncovers novel biology.</title>
        <authorList>
            <person name="Wiegand S."/>
            <person name="Jogler M."/>
            <person name="Boedeker C."/>
            <person name="Pinto D."/>
            <person name="Vollmers J."/>
            <person name="Rivas-Marin E."/>
            <person name="Kohn T."/>
            <person name="Peeters S.H."/>
            <person name="Heuer A."/>
            <person name="Rast P."/>
            <person name="Oberbeckmann S."/>
            <person name="Bunk B."/>
            <person name="Jeske O."/>
            <person name="Meyerdierks A."/>
            <person name="Storesund J.E."/>
            <person name="Kallscheuer N."/>
            <person name="Luecker S."/>
            <person name="Lage O.M."/>
            <person name="Pohl T."/>
            <person name="Merkel B.J."/>
            <person name="Hornburger P."/>
            <person name="Mueller R.-W."/>
            <person name="Bruemmer F."/>
            <person name="Labrenz M."/>
            <person name="Spormann A.M."/>
            <person name="Op den Camp H."/>
            <person name="Overmann J."/>
            <person name="Amann R."/>
            <person name="Jetten M.S.M."/>
            <person name="Mascher T."/>
            <person name="Medema M.H."/>
            <person name="Devos D.P."/>
            <person name="Kaster A.-K."/>
            <person name="Ovreas L."/>
            <person name="Rohde M."/>
            <person name="Galperin M.Y."/>
            <person name="Jogler C."/>
        </authorList>
    </citation>
    <scope>NUCLEOTIDE SEQUENCE [LARGE SCALE GENOMIC DNA]</scope>
    <source>
        <strain evidence="2 3">HG15A2</strain>
    </source>
</reference>
<evidence type="ECO:0000313" key="3">
    <source>
        <dbReference type="Proteomes" id="UP000319852"/>
    </source>
</evidence>
<evidence type="ECO:0000313" key="2">
    <source>
        <dbReference type="EMBL" id="QDS98172.1"/>
    </source>
</evidence>
<dbReference type="EMBL" id="CP036263">
    <property type="protein sequence ID" value="QDS98172.1"/>
    <property type="molecule type" value="Genomic_DNA"/>
</dbReference>
<sequence precursor="true">MLPCTISFFLTLLAWSSCTQEVMQDVAGGEAFLFPQCHSDNADWRFGSTALLNNQDLLTFLAPAFDPKRPVKNHGWITR</sequence>
<protein>
    <submittedName>
        <fullName evidence="2">Uncharacterized protein</fullName>
    </submittedName>
</protein>
<accession>A0A517MTJ1</accession>
<dbReference type="Proteomes" id="UP000319852">
    <property type="component" value="Chromosome"/>
</dbReference>
<feature type="signal peptide" evidence="1">
    <location>
        <begin position="1"/>
        <end position="19"/>
    </location>
</feature>
<keyword evidence="3" id="KW-1185">Reference proteome</keyword>
<feature type="chain" id="PRO_5022006242" evidence="1">
    <location>
        <begin position="20"/>
        <end position="79"/>
    </location>
</feature>
<dbReference type="KEGG" id="amob:HG15A2_14450"/>
<proteinExistence type="predicted"/>